<keyword evidence="3" id="KW-1185">Reference proteome</keyword>
<feature type="domain" description="DUF8198" evidence="1">
    <location>
        <begin position="28"/>
        <end position="240"/>
    </location>
</feature>
<gene>
    <name evidence="2" type="ORF">ACCAA_450015</name>
</gene>
<dbReference type="AlphaFoldDB" id="A0A1A8XS84"/>
<reference evidence="2 3" key="1">
    <citation type="submission" date="2016-06" db="EMBL/GenBank/DDBJ databases">
        <authorList>
            <person name="Kjaerup R.B."/>
            <person name="Dalgaard T.S."/>
            <person name="Juul-Madsen H.R."/>
        </authorList>
    </citation>
    <scope>NUCLEOTIDE SEQUENCE [LARGE SCALE GENOMIC DNA]</scope>
    <source>
        <strain evidence="2">3</strain>
    </source>
</reference>
<dbReference type="InterPro" id="IPR058063">
    <property type="entry name" value="FFLEE_fam"/>
</dbReference>
<dbReference type="NCBIfam" id="NF047641">
    <property type="entry name" value="FFLEE_fam"/>
    <property type="match status" value="1"/>
</dbReference>
<dbReference type="InterPro" id="IPR058511">
    <property type="entry name" value="DUF8198"/>
</dbReference>
<dbReference type="EMBL" id="FLQX01000122">
    <property type="protein sequence ID" value="SBT07566.1"/>
    <property type="molecule type" value="Genomic_DNA"/>
</dbReference>
<name>A0A1A8XS84_9PROT</name>
<evidence type="ECO:0000313" key="2">
    <source>
        <dbReference type="EMBL" id="SBT07566.1"/>
    </source>
</evidence>
<evidence type="ECO:0000313" key="3">
    <source>
        <dbReference type="Proteomes" id="UP000199169"/>
    </source>
</evidence>
<sequence length="267" mass="29370">MDRSTVSTDKQQSAETLRVHLKTAKSLRQQANCDPAVASKRLRLRQWQAARLARTHADLLASPRFGQAAEFFLSDIYGPKDFSSRDEEVERILPLLIKMLPVSALRALALAVEVDALTEQLDSATVAELSRRGSIDCISEDAYATAYRAVGCRPDRERQIVLIRQTGEALDKLARKPVLSGLLRLMRGPAHLAGLGDLHSFLDCGFKAFRHMGSATEFLDSIDGKEQSLLARLFAGAPSPFSNSGSAVLHAVTQGNTEHTDLERFTR</sequence>
<evidence type="ECO:0000259" key="1">
    <source>
        <dbReference type="Pfam" id="PF26621"/>
    </source>
</evidence>
<proteinExistence type="predicted"/>
<accession>A0A1A8XS84</accession>
<organism evidence="2 3">
    <name type="scientific">Candidatus Accumulibacter aalborgensis</name>
    <dbReference type="NCBI Taxonomy" id="1860102"/>
    <lineage>
        <taxon>Bacteria</taxon>
        <taxon>Pseudomonadati</taxon>
        <taxon>Pseudomonadota</taxon>
        <taxon>Betaproteobacteria</taxon>
        <taxon>Candidatus Accumulibacter</taxon>
    </lineage>
</organism>
<dbReference type="Proteomes" id="UP000199169">
    <property type="component" value="Unassembled WGS sequence"/>
</dbReference>
<dbReference type="Pfam" id="PF26621">
    <property type="entry name" value="DUF8198"/>
    <property type="match status" value="1"/>
</dbReference>
<dbReference type="RefSeq" id="WP_186407773.1">
    <property type="nucleotide sequence ID" value="NZ_FLQX01000122.1"/>
</dbReference>
<dbReference type="STRING" id="1860102.ACCAA_450015"/>
<protein>
    <recommendedName>
        <fullName evidence="1">DUF8198 domain-containing protein</fullName>
    </recommendedName>
</protein>